<dbReference type="AlphaFoldDB" id="A0A1U9R210"/>
<name>A0A1U9R210_STRNV</name>
<organism evidence="6 7">
    <name type="scientific">Streptomyces niveus</name>
    <name type="common">Streptomyces spheroides</name>
    <dbReference type="NCBI Taxonomy" id="193462"/>
    <lineage>
        <taxon>Bacteria</taxon>
        <taxon>Bacillati</taxon>
        <taxon>Actinomycetota</taxon>
        <taxon>Actinomycetes</taxon>
        <taxon>Kitasatosporales</taxon>
        <taxon>Streptomycetaceae</taxon>
        <taxon>Streptomyces</taxon>
    </lineage>
</organism>
<dbReference type="Gene3D" id="1.10.357.10">
    <property type="entry name" value="Tetracycline Repressor, domain 2"/>
    <property type="match status" value="1"/>
</dbReference>
<dbReference type="PANTHER" id="PTHR30055:SF146">
    <property type="entry name" value="HTH-TYPE TRANSCRIPTIONAL DUAL REGULATOR CECR"/>
    <property type="match status" value="1"/>
</dbReference>
<keyword evidence="7" id="KW-1185">Reference proteome</keyword>
<dbReference type="InterPro" id="IPR023772">
    <property type="entry name" value="DNA-bd_HTH_TetR-type_CS"/>
</dbReference>
<dbReference type="PROSITE" id="PS01081">
    <property type="entry name" value="HTH_TETR_1"/>
    <property type="match status" value="1"/>
</dbReference>
<feature type="domain" description="HTH tetR-type" evidence="5">
    <location>
        <begin position="2"/>
        <end position="62"/>
    </location>
</feature>
<dbReference type="InterPro" id="IPR001647">
    <property type="entry name" value="HTH_TetR"/>
</dbReference>
<dbReference type="SUPFAM" id="SSF46689">
    <property type="entry name" value="Homeodomain-like"/>
    <property type="match status" value="1"/>
</dbReference>
<dbReference type="InterPro" id="IPR039536">
    <property type="entry name" value="TetR_C_Proteobacteria"/>
</dbReference>
<evidence type="ECO:0000259" key="5">
    <source>
        <dbReference type="PROSITE" id="PS50977"/>
    </source>
</evidence>
<protein>
    <recommendedName>
        <fullName evidence="5">HTH tetR-type domain-containing protein</fullName>
    </recommendedName>
</protein>
<dbReference type="FunFam" id="1.10.10.60:FF:000141">
    <property type="entry name" value="TetR family transcriptional regulator"/>
    <property type="match status" value="1"/>
</dbReference>
<accession>A0A1U9R210</accession>
<dbReference type="KEGG" id="snw:BBN63_00650"/>
<proteinExistence type="predicted"/>
<dbReference type="Proteomes" id="UP000189677">
    <property type="component" value="Chromosome"/>
</dbReference>
<evidence type="ECO:0000256" key="2">
    <source>
        <dbReference type="ARBA" id="ARBA00023125"/>
    </source>
</evidence>
<keyword evidence="3" id="KW-0804">Transcription</keyword>
<evidence type="ECO:0000313" key="7">
    <source>
        <dbReference type="Proteomes" id="UP000189677"/>
    </source>
</evidence>
<sequence>MKEKREAIQGGARTVFGREGYTRASIDAIAAEAGVSTRTIYNHFTDKEELFGSVFLESTASVTAASLELLDRHLRKLRRVEDVEADFLAYARDWVGQGSAHPDHFALVRQIVTEGSRMPAAVIDEWQRTGPRAVRGNLARRLRELADAGLLDIAAGAEAAAARHLSLLVGGVMLETYFGALPMGADETEEHVRGAVWAFLKLYGMPGGGADE</sequence>
<dbReference type="GO" id="GO:0045892">
    <property type="term" value="P:negative regulation of DNA-templated transcription"/>
    <property type="evidence" value="ECO:0007669"/>
    <property type="project" value="UniProtKB-ARBA"/>
</dbReference>
<dbReference type="EMBL" id="CP018047">
    <property type="protein sequence ID" value="AQU70542.1"/>
    <property type="molecule type" value="Genomic_DNA"/>
</dbReference>
<keyword evidence="2 4" id="KW-0238">DNA-binding</keyword>
<dbReference type="PANTHER" id="PTHR30055">
    <property type="entry name" value="HTH-TYPE TRANSCRIPTIONAL REGULATOR RUTR"/>
    <property type="match status" value="1"/>
</dbReference>
<dbReference type="GO" id="GO:0000976">
    <property type="term" value="F:transcription cis-regulatory region binding"/>
    <property type="evidence" value="ECO:0007669"/>
    <property type="project" value="TreeGrafter"/>
</dbReference>
<reference evidence="6 7" key="1">
    <citation type="submission" date="2016-11" db="EMBL/GenBank/DDBJ databases">
        <title>Complete genome sequence of Streptomyces niveus SCSIO 3406.</title>
        <authorList>
            <person name="Zhu Q."/>
            <person name="Cheng W."/>
            <person name="Song Y."/>
            <person name="Li Q."/>
            <person name="Ju J."/>
        </authorList>
    </citation>
    <scope>NUCLEOTIDE SEQUENCE [LARGE SCALE GENOMIC DNA]</scope>
    <source>
        <strain evidence="6 7">SCSIO 3406</strain>
    </source>
</reference>
<dbReference type="Gene3D" id="1.10.10.60">
    <property type="entry name" value="Homeodomain-like"/>
    <property type="match status" value="1"/>
</dbReference>
<dbReference type="Pfam" id="PF00440">
    <property type="entry name" value="TetR_N"/>
    <property type="match status" value="1"/>
</dbReference>
<evidence type="ECO:0000256" key="4">
    <source>
        <dbReference type="PROSITE-ProRule" id="PRU00335"/>
    </source>
</evidence>
<dbReference type="InterPro" id="IPR009057">
    <property type="entry name" value="Homeodomain-like_sf"/>
</dbReference>
<dbReference type="PRINTS" id="PR00455">
    <property type="entry name" value="HTHTETR"/>
</dbReference>
<feature type="DNA-binding region" description="H-T-H motif" evidence="4">
    <location>
        <begin position="25"/>
        <end position="44"/>
    </location>
</feature>
<keyword evidence="1" id="KW-0805">Transcription regulation</keyword>
<dbReference type="PROSITE" id="PS50977">
    <property type="entry name" value="HTH_TETR_2"/>
    <property type="match status" value="1"/>
</dbReference>
<gene>
    <name evidence="6" type="ORF">BBN63_00650</name>
</gene>
<evidence type="ECO:0000313" key="6">
    <source>
        <dbReference type="EMBL" id="AQU70542.1"/>
    </source>
</evidence>
<dbReference type="GO" id="GO:0003700">
    <property type="term" value="F:DNA-binding transcription factor activity"/>
    <property type="evidence" value="ECO:0007669"/>
    <property type="project" value="TreeGrafter"/>
</dbReference>
<evidence type="ECO:0000256" key="3">
    <source>
        <dbReference type="ARBA" id="ARBA00023163"/>
    </source>
</evidence>
<dbReference type="InterPro" id="IPR050109">
    <property type="entry name" value="HTH-type_TetR-like_transc_reg"/>
</dbReference>
<evidence type="ECO:0000256" key="1">
    <source>
        <dbReference type="ARBA" id="ARBA00023015"/>
    </source>
</evidence>
<dbReference type="Pfam" id="PF14246">
    <property type="entry name" value="TetR_C_7"/>
    <property type="match status" value="1"/>
</dbReference>